<dbReference type="PANTHER" id="PTHR30349">
    <property type="entry name" value="PHAGE INTEGRASE-RELATED"/>
    <property type="match status" value="1"/>
</dbReference>
<dbReference type="GO" id="GO:0015074">
    <property type="term" value="P:DNA integration"/>
    <property type="evidence" value="ECO:0007669"/>
    <property type="project" value="UniProtKB-KW"/>
</dbReference>
<feature type="domain" description="Tyr recombinase" evidence="4">
    <location>
        <begin position="1"/>
        <end position="85"/>
    </location>
</feature>
<proteinExistence type="predicted"/>
<evidence type="ECO:0000313" key="5">
    <source>
        <dbReference type="EMBL" id="GAG06200.1"/>
    </source>
</evidence>
<evidence type="ECO:0000259" key="4">
    <source>
        <dbReference type="PROSITE" id="PS51898"/>
    </source>
</evidence>
<dbReference type="GO" id="GO:0006310">
    <property type="term" value="P:DNA recombination"/>
    <property type="evidence" value="ECO:0007669"/>
    <property type="project" value="UniProtKB-KW"/>
</dbReference>
<organism evidence="5">
    <name type="scientific">marine sediment metagenome</name>
    <dbReference type="NCBI Taxonomy" id="412755"/>
    <lineage>
        <taxon>unclassified sequences</taxon>
        <taxon>metagenomes</taxon>
        <taxon>ecological metagenomes</taxon>
    </lineage>
</organism>
<dbReference type="EMBL" id="BARS01028246">
    <property type="protein sequence ID" value="GAG06200.1"/>
    <property type="molecule type" value="Genomic_DNA"/>
</dbReference>
<protein>
    <recommendedName>
        <fullName evidence="4">Tyr recombinase domain-containing protein</fullName>
    </recommendedName>
</protein>
<sequence length="95" mass="11323">EYLFLNYRGEQITSRSIQRIFEMFRKFLKLERKITPHKIRHSFATHMLNQGADLRIVQELLGHKTLASTEKYTHVSLEDLARMCDNIHPLKKIVE</sequence>
<dbReference type="Gene3D" id="1.10.443.10">
    <property type="entry name" value="Intergrase catalytic core"/>
    <property type="match status" value="1"/>
</dbReference>
<dbReference type="AlphaFoldDB" id="X0UKQ4"/>
<dbReference type="InterPro" id="IPR002104">
    <property type="entry name" value="Integrase_catalytic"/>
</dbReference>
<feature type="non-terminal residue" evidence="5">
    <location>
        <position position="1"/>
    </location>
</feature>
<dbReference type="Pfam" id="PF00589">
    <property type="entry name" value="Phage_integrase"/>
    <property type="match status" value="1"/>
</dbReference>
<dbReference type="InterPro" id="IPR013762">
    <property type="entry name" value="Integrase-like_cat_sf"/>
</dbReference>
<keyword evidence="3" id="KW-0233">DNA recombination</keyword>
<dbReference type="PROSITE" id="PS51898">
    <property type="entry name" value="TYR_RECOMBINASE"/>
    <property type="match status" value="1"/>
</dbReference>
<dbReference type="InterPro" id="IPR011010">
    <property type="entry name" value="DNA_brk_join_enz"/>
</dbReference>
<accession>X0UKQ4</accession>
<evidence type="ECO:0000256" key="2">
    <source>
        <dbReference type="ARBA" id="ARBA00022908"/>
    </source>
</evidence>
<dbReference type="SUPFAM" id="SSF56349">
    <property type="entry name" value="DNA breaking-rejoining enzymes"/>
    <property type="match status" value="1"/>
</dbReference>
<name>X0UKQ4_9ZZZZ</name>
<keyword evidence="2" id="KW-0229">DNA integration</keyword>
<comment type="subcellular location">
    <subcellularLocation>
        <location evidence="1">Cytoplasm</location>
    </subcellularLocation>
</comment>
<dbReference type="GO" id="GO:0003677">
    <property type="term" value="F:DNA binding"/>
    <property type="evidence" value="ECO:0007669"/>
    <property type="project" value="InterPro"/>
</dbReference>
<dbReference type="InterPro" id="IPR050090">
    <property type="entry name" value="Tyrosine_recombinase_XerCD"/>
</dbReference>
<reference evidence="5" key="1">
    <citation type="journal article" date="2014" name="Front. Microbiol.">
        <title>High frequency of phylogenetically diverse reductive dehalogenase-homologous genes in deep subseafloor sedimentary metagenomes.</title>
        <authorList>
            <person name="Kawai M."/>
            <person name="Futagami T."/>
            <person name="Toyoda A."/>
            <person name="Takaki Y."/>
            <person name="Nishi S."/>
            <person name="Hori S."/>
            <person name="Arai W."/>
            <person name="Tsubouchi T."/>
            <person name="Morono Y."/>
            <person name="Uchiyama I."/>
            <person name="Ito T."/>
            <person name="Fujiyama A."/>
            <person name="Inagaki F."/>
            <person name="Takami H."/>
        </authorList>
    </citation>
    <scope>NUCLEOTIDE SEQUENCE</scope>
    <source>
        <strain evidence="5">Expedition CK06-06</strain>
    </source>
</reference>
<evidence type="ECO:0000256" key="1">
    <source>
        <dbReference type="ARBA" id="ARBA00004496"/>
    </source>
</evidence>
<gene>
    <name evidence="5" type="ORF">S01H1_44287</name>
</gene>
<evidence type="ECO:0000256" key="3">
    <source>
        <dbReference type="ARBA" id="ARBA00023172"/>
    </source>
</evidence>
<dbReference type="GO" id="GO:0005737">
    <property type="term" value="C:cytoplasm"/>
    <property type="evidence" value="ECO:0007669"/>
    <property type="project" value="UniProtKB-SubCell"/>
</dbReference>
<dbReference type="PANTHER" id="PTHR30349:SF77">
    <property type="entry name" value="TYROSINE RECOMBINASE XERC"/>
    <property type="match status" value="1"/>
</dbReference>
<comment type="caution">
    <text evidence="5">The sequence shown here is derived from an EMBL/GenBank/DDBJ whole genome shotgun (WGS) entry which is preliminary data.</text>
</comment>